<feature type="chain" id="PRO_5046030729" evidence="1">
    <location>
        <begin position="21"/>
        <end position="623"/>
    </location>
</feature>
<dbReference type="PANTHER" id="PTHR45726">
    <property type="entry name" value="LEUKOTRIENE A-4 HYDROLASE"/>
    <property type="match status" value="1"/>
</dbReference>
<evidence type="ECO:0000313" key="3">
    <source>
        <dbReference type="EMBL" id="MBL0744399.1"/>
    </source>
</evidence>
<keyword evidence="4" id="KW-1185">Reference proteome</keyword>
<dbReference type="PANTHER" id="PTHR45726:SF3">
    <property type="entry name" value="LEUKOTRIENE A-4 HYDROLASE"/>
    <property type="match status" value="1"/>
</dbReference>
<name>A0ABS1KYB5_9BACT</name>
<dbReference type="InterPro" id="IPR034015">
    <property type="entry name" value="M1_LTA4H"/>
</dbReference>
<organism evidence="3 4">
    <name type="scientific">Chryseolinea lacunae</name>
    <dbReference type="NCBI Taxonomy" id="2801331"/>
    <lineage>
        <taxon>Bacteria</taxon>
        <taxon>Pseudomonadati</taxon>
        <taxon>Bacteroidota</taxon>
        <taxon>Cytophagia</taxon>
        <taxon>Cytophagales</taxon>
        <taxon>Fulvivirgaceae</taxon>
        <taxon>Chryseolinea</taxon>
    </lineage>
</organism>
<dbReference type="Pfam" id="PF01433">
    <property type="entry name" value="Peptidase_M1"/>
    <property type="match status" value="1"/>
</dbReference>
<sequence length="623" mass="71700">MLKFASALLFVLIIVQPSSAQDYRWQQRAEYTMDVRLDVKTHKVSGSQKLVYFNNSKDTLTKVYYHLYFNTFQPGSMMDVRSRNLPDPDPRVKDRIFNLKENEIGYQHIQSLKQDGKDLGYKVDGTILEVALAKPILPNTKTTFDMKFESQVPLQIRRSGRDSKEGIAYSMTQWYPKMAEYDFQGWHAYQYVAREFHGVWGDFDVKITLDPSFVVAGTGKLVNADKVGYGYEKAGSTVKRPEGDLTWNFVAKNVIDFAWAADPDYTHDKAQVPNGPEVHFFYQKSDKTTENWLKMEGYAVKHFEFMNKTFGKYPYETYSIIQGGDGGMEYPMCTLILGEGSFGSLEGVMSHEVSHSWYQGVLASNESLYPWLDEGYTDFASQESRSALFSTPLAEAHQASYTAYFNLIKRGLQEPISQHSDHYNTNTAYGTAAYAMGTVFLHQLKYVMGEELFYKGMRQYYNTWKFRHPEPNDFIRVMEKVSGLQLGWYLRYWVYTTKKIDYGIQNVVDQDGNTFVTLERLGEFPMPIDLLVTYKDGTKEMFYIPLNETLGNKPVEDKTIPRSDLEAWPWVNPSYTLKVGHKTSDIATIQIDPSQRMADVNTRNNTIDISEGLKAYEDPTQQK</sequence>
<proteinExistence type="predicted"/>
<reference evidence="3 4" key="1">
    <citation type="submission" date="2021-01" db="EMBL/GenBank/DDBJ databases">
        <title>Chryseolinea sp. Jin1 Genome sequencing and assembly.</title>
        <authorList>
            <person name="Kim I."/>
        </authorList>
    </citation>
    <scope>NUCLEOTIDE SEQUENCE [LARGE SCALE GENOMIC DNA]</scope>
    <source>
        <strain evidence="3 4">Jin1</strain>
    </source>
</reference>
<dbReference type="Proteomes" id="UP000613030">
    <property type="component" value="Unassembled WGS sequence"/>
</dbReference>
<evidence type="ECO:0000313" key="4">
    <source>
        <dbReference type="Proteomes" id="UP000613030"/>
    </source>
</evidence>
<gene>
    <name evidence="3" type="ORF">JI741_24415</name>
</gene>
<dbReference type="InterPro" id="IPR027268">
    <property type="entry name" value="Peptidase_M4/M1_CTD_sf"/>
</dbReference>
<feature type="domain" description="Peptidase M1 membrane alanine aminopeptidase" evidence="2">
    <location>
        <begin position="302"/>
        <end position="493"/>
    </location>
</feature>
<protein>
    <submittedName>
        <fullName evidence="3">M1 family metallopeptidase</fullName>
    </submittedName>
</protein>
<keyword evidence="1" id="KW-0732">Signal</keyword>
<comment type="caution">
    <text evidence="3">The sequence shown here is derived from an EMBL/GenBank/DDBJ whole genome shotgun (WGS) entry which is preliminary data.</text>
</comment>
<dbReference type="SUPFAM" id="SSF55486">
    <property type="entry name" value="Metalloproteases ('zincins'), catalytic domain"/>
    <property type="match status" value="1"/>
</dbReference>
<dbReference type="Gene3D" id="1.10.390.10">
    <property type="entry name" value="Neutral Protease Domain 2"/>
    <property type="match status" value="1"/>
</dbReference>
<dbReference type="InterPro" id="IPR014782">
    <property type="entry name" value="Peptidase_M1_dom"/>
</dbReference>
<accession>A0ABS1KYB5</accession>
<evidence type="ECO:0000259" key="2">
    <source>
        <dbReference type="Pfam" id="PF01433"/>
    </source>
</evidence>
<dbReference type="CDD" id="cd09604">
    <property type="entry name" value="M1_APN_like"/>
    <property type="match status" value="1"/>
</dbReference>
<dbReference type="RefSeq" id="WP_202014051.1">
    <property type="nucleotide sequence ID" value="NZ_JAERRB010000010.1"/>
</dbReference>
<feature type="signal peptide" evidence="1">
    <location>
        <begin position="1"/>
        <end position="20"/>
    </location>
</feature>
<dbReference type="EMBL" id="JAERRB010000010">
    <property type="protein sequence ID" value="MBL0744399.1"/>
    <property type="molecule type" value="Genomic_DNA"/>
</dbReference>
<evidence type="ECO:0000256" key="1">
    <source>
        <dbReference type="SAM" id="SignalP"/>
    </source>
</evidence>